<evidence type="ECO:0000313" key="3">
    <source>
        <dbReference type="Proteomes" id="UP000289738"/>
    </source>
</evidence>
<dbReference type="EMBL" id="SDMP01000026">
    <property type="protein sequence ID" value="RYQ79454.1"/>
    <property type="molecule type" value="Genomic_DNA"/>
</dbReference>
<keyword evidence="3" id="KW-1185">Reference proteome</keyword>
<sequence>MADVQNKKRHILDPYHKKSPSKERTQLNKFVGYVISMMRVFVGGQPLRKKGDEIEPPYVNIAGQQTHYNCAIYVEVDHFRVEYASLILFDEMNRLRDRAIQESDAIKLSKPSPTLLNPYCQLDS</sequence>
<protein>
    <submittedName>
        <fullName evidence="2">Uncharacterized protein</fullName>
    </submittedName>
</protein>
<dbReference type="AlphaFoldDB" id="A0A444WPK4"/>
<comment type="caution">
    <text evidence="2">The sequence shown here is derived from an EMBL/GenBank/DDBJ whole genome shotgun (WGS) entry which is preliminary data.</text>
</comment>
<name>A0A444WPK4_ARAHY</name>
<reference evidence="2 3" key="1">
    <citation type="submission" date="2019-01" db="EMBL/GenBank/DDBJ databases">
        <title>Sequencing of cultivated peanut Arachis hypogaea provides insights into genome evolution and oil improvement.</title>
        <authorList>
            <person name="Chen X."/>
        </authorList>
    </citation>
    <scope>NUCLEOTIDE SEQUENCE [LARGE SCALE GENOMIC DNA]</scope>
    <source>
        <strain evidence="3">cv. Fuhuasheng</strain>
        <tissue evidence="2">Leaves</tissue>
    </source>
</reference>
<proteinExistence type="predicted"/>
<evidence type="ECO:0000313" key="2">
    <source>
        <dbReference type="EMBL" id="RYQ79454.1"/>
    </source>
</evidence>
<organism evidence="2 3">
    <name type="scientific">Arachis hypogaea</name>
    <name type="common">Peanut</name>
    <dbReference type="NCBI Taxonomy" id="3818"/>
    <lineage>
        <taxon>Eukaryota</taxon>
        <taxon>Viridiplantae</taxon>
        <taxon>Streptophyta</taxon>
        <taxon>Embryophyta</taxon>
        <taxon>Tracheophyta</taxon>
        <taxon>Spermatophyta</taxon>
        <taxon>Magnoliopsida</taxon>
        <taxon>eudicotyledons</taxon>
        <taxon>Gunneridae</taxon>
        <taxon>Pentapetalae</taxon>
        <taxon>rosids</taxon>
        <taxon>fabids</taxon>
        <taxon>Fabales</taxon>
        <taxon>Fabaceae</taxon>
        <taxon>Papilionoideae</taxon>
        <taxon>50 kb inversion clade</taxon>
        <taxon>dalbergioids sensu lato</taxon>
        <taxon>Dalbergieae</taxon>
        <taxon>Pterocarpus clade</taxon>
        <taxon>Arachis</taxon>
    </lineage>
</organism>
<dbReference type="Proteomes" id="UP000289738">
    <property type="component" value="Unassembled WGS sequence"/>
</dbReference>
<gene>
    <name evidence="2" type="ORF">Ahy_Scaffold6g108201</name>
</gene>
<accession>A0A444WPK4</accession>
<evidence type="ECO:0000256" key="1">
    <source>
        <dbReference type="SAM" id="MobiDB-lite"/>
    </source>
</evidence>
<feature type="region of interest" description="Disordered" evidence="1">
    <location>
        <begin position="1"/>
        <end position="21"/>
    </location>
</feature>
<feature type="compositionally biased region" description="Basic and acidic residues" evidence="1">
    <location>
        <begin position="11"/>
        <end position="21"/>
    </location>
</feature>